<feature type="compositionally biased region" description="Basic and acidic residues" evidence="1">
    <location>
        <begin position="1"/>
        <end position="12"/>
    </location>
</feature>
<evidence type="ECO:0000256" key="1">
    <source>
        <dbReference type="SAM" id="MobiDB-lite"/>
    </source>
</evidence>
<dbReference type="AlphaFoldDB" id="A0A654G7Y3"/>
<organism evidence="3 4">
    <name type="scientific">Arabidopsis thaliana</name>
    <name type="common">Mouse-ear cress</name>
    <dbReference type="NCBI Taxonomy" id="3702"/>
    <lineage>
        <taxon>Eukaryota</taxon>
        <taxon>Viridiplantae</taxon>
        <taxon>Streptophyta</taxon>
        <taxon>Embryophyta</taxon>
        <taxon>Tracheophyta</taxon>
        <taxon>Spermatophyta</taxon>
        <taxon>Magnoliopsida</taxon>
        <taxon>eudicotyledons</taxon>
        <taxon>Gunneridae</taxon>
        <taxon>Pentapetalae</taxon>
        <taxon>rosids</taxon>
        <taxon>malvids</taxon>
        <taxon>Brassicales</taxon>
        <taxon>Brassicaceae</taxon>
        <taxon>Camelineae</taxon>
        <taxon>Arabidopsis</taxon>
    </lineage>
</organism>
<reference evidence="3 4" key="1">
    <citation type="submission" date="2019-11" db="EMBL/GenBank/DDBJ databases">
        <authorList>
            <person name="Jiao W.-B."/>
            <person name="Schneeberger K."/>
        </authorList>
    </citation>
    <scope>NUCLEOTIDE SEQUENCE [LARGE SCALE GENOMIC DNA]</scope>
    <source>
        <strain evidence="4">cv. An-1</strain>
        <strain evidence="5">cv. C24</strain>
    </source>
</reference>
<sequence>MRYSYWEEEKPNKFSSPSRRYTNYSNHGETLNHAESNHLILSRIGDLRPLRLKRNILTFETTSTPSSNKTYLLSRSCIAPNRTKVTNVLMVISSTTMLHCVIATLRTLGHEFSLHS</sequence>
<feature type="region of interest" description="Disordered" evidence="1">
    <location>
        <begin position="1"/>
        <end position="20"/>
    </location>
</feature>
<dbReference type="EMBL" id="CACRSJ010000110">
    <property type="protein sequence ID" value="VYS69249.1"/>
    <property type="molecule type" value="Genomic_DNA"/>
</dbReference>
<gene>
    <name evidence="3" type="ORF">AN1_LOCUS24635</name>
    <name evidence="2" type="ORF">C24_LOCUS24468</name>
</gene>
<accession>A0A654G7Y3</accession>
<dbReference type="ExpressionAtlas" id="A0A654G7Y3">
    <property type="expression patterns" value="baseline and differential"/>
</dbReference>
<protein>
    <submittedName>
        <fullName evidence="3">Uncharacterized protein</fullName>
    </submittedName>
</protein>
<accession>A0A5S9YBZ5</accession>
<name>A0A654G7Y3_ARATH</name>
<evidence type="ECO:0000313" key="5">
    <source>
        <dbReference type="Proteomes" id="UP000434276"/>
    </source>
</evidence>
<dbReference type="EMBL" id="CACSHJ010000096">
    <property type="protein sequence ID" value="CAA0407459.1"/>
    <property type="molecule type" value="Genomic_DNA"/>
</dbReference>
<dbReference type="Proteomes" id="UP000426265">
    <property type="component" value="Unassembled WGS sequence"/>
</dbReference>
<proteinExistence type="predicted"/>
<evidence type="ECO:0000313" key="2">
    <source>
        <dbReference type="EMBL" id="CAA0407459.1"/>
    </source>
</evidence>
<evidence type="ECO:0000313" key="4">
    <source>
        <dbReference type="Proteomes" id="UP000426265"/>
    </source>
</evidence>
<dbReference type="Proteomes" id="UP000434276">
    <property type="component" value="Unassembled WGS sequence"/>
</dbReference>
<evidence type="ECO:0000313" key="3">
    <source>
        <dbReference type="EMBL" id="VYS69249.1"/>
    </source>
</evidence>